<evidence type="ECO:0000256" key="11">
    <source>
        <dbReference type="ARBA" id="ARBA00023172"/>
    </source>
</evidence>
<keyword evidence="6" id="KW-0378">Hydrolase</keyword>
<dbReference type="GO" id="GO:0032196">
    <property type="term" value="P:transposition"/>
    <property type="evidence" value="ECO:0007669"/>
    <property type="project" value="UniProtKB-KW"/>
</dbReference>
<dbReference type="GO" id="GO:0003964">
    <property type="term" value="F:RNA-directed DNA polymerase activity"/>
    <property type="evidence" value="ECO:0007669"/>
    <property type="project" value="UniProtKB-KW"/>
</dbReference>
<evidence type="ECO:0000256" key="12">
    <source>
        <dbReference type="ARBA" id="ARBA00048173"/>
    </source>
</evidence>
<evidence type="ECO:0000256" key="3">
    <source>
        <dbReference type="ARBA" id="ARBA00022722"/>
    </source>
</evidence>
<keyword evidence="7" id="KW-0460">Magnesium</keyword>
<name>A0A9P6KXV1_9MICR</name>
<comment type="caution">
    <text evidence="15">The sequence shown here is derived from an EMBL/GenBank/DDBJ whole genome shotgun (WGS) entry which is preliminary data.</text>
</comment>
<proteinExistence type="predicted"/>
<evidence type="ECO:0000256" key="9">
    <source>
        <dbReference type="ARBA" id="ARBA00022918"/>
    </source>
</evidence>
<dbReference type="GO" id="GO:0046872">
    <property type="term" value="F:metal ion binding"/>
    <property type="evidence" value="ECO:0007669"/>
    <property type="project" value="UniProtKB-KW"/>
</dbReference>
<keyword evidence="3" id="KW-0540">Nuclease</keyword>
<dbReference type="PROSITE" id="PS50994">
    <property type="entry name" value="INTEGRASE"/>
    <property type="match status" value="1"/>
</dbReference>
<keyword evidence="4" id="KW-0479">Metal-binding</keyword>
<dbReference type="Gene3D" id="3.30.420.10">
    <property type="entry name" value="Ribonuclease H-like superfamily/Ribonuclease H"/>
    <property type="match status" value="1"/>
</dbReference>
<evidence type="ECO:0000256" key="2">
    <source>
        <dbReference type="ARBA" id="ARBA00022695"/>
    </source>
</evidence>
<keyword evidence="2" id="KW-0548">Nucleotidyltransferase</keyword>
<dbReference type="GO" id="GO:0016787">
    <property type="term" value="F:hydrolase activity"/>
    <property type="evidence" value="ECO:0007669"/>
    <property type="project" value="UniProtKB-KW"/>
</dbReference>
<dbReference type="InterPro" id="IPR012337">
    <property type="entry name" value="RNaseH-like_sf"/>
</dbReference>
<keyword evidence="1" id="KW-0815">Transposition</keyword>
<keyword evidence="10" id="KW-0239">DNA-directed DNA polymerase</keyword>
<dbReference type="InterPro" id="IPR039537">
    <property type="entry name" value="Retrotran_Ty1/copia-like"/>
</dbReference>
<comment type="catalytic activity">
    <reaction evidence="12">
        <text>DNA(n) + a 2'-deoxyribonucleoside 5'-triphosphate = DNA(n+1) + diphosphate</text>
        <dbReference type="Rhea" id="RHEA:22508"/>
        <dbReference type="Rhea" id="RHEA-COMP:17339"/>
        <dbReference type="Rhea" id="RHEA-COMP:17340"/>
        <dbReference type="ChEBI" id="CHEBI:33019"/>
        <dbReference type="ChEBI" id="CHEBI:61560"/>
        <dbReference type="ChEBI" id="CHEBI:173112"/>
        <dbReference type="EC" id="2.7.7.49"/>
    </reaction>
</comment>
<evidence type="ECO:0000259" key="14">
    <source>
        <dbReference type="PROSITE" id="PS50994"/>
    </source>
</evidence>
<keyword evidence="11" id="KW-0233">DNA recombination</keyword>
<evidence type="ECO:0000256" key="7">
    <source>
        <dbReference type="ARBA" id="ARBA00022842"/>
    </source>
</evidence>
<dbReference type="GO" id="GO:0003676">
    <property type="term" value="F:nucleic acid binding"/>
    <property type="evidence" value="ECO:0007669"/>
    <property type="project" value="InterPro"/>
</dbReference>
<dbReference type="GO" id="GO:0006310">
    <property type="term" value="P:DNA recombination"/>
    <property type="evidence" value="ECO:0007669"/>
    <property type="project" value="UniProtKB-KW"/>
</dbReference>
<comment type="catalytic activity">
    <reaction evidence="13">
        <text>DNA(n) + a 2'-deoxyribonucleoside 5'-triphosphate = DNA(n+1) + diphosphate</text>
        <dbReference type="Rhea" id="RHEA:22508"/>
        <dbReference type="Rhea" id="RHEA-COMP:17339"/>
        <dbReference type="Rhea" id="RHEA-COMP:17340"/>
        <dbReference type="ChEBI" id="CHEBI:33019"/>
        <dbReference type="ChEBI" id="CHEBI:61560"/>
        <dbReference type="ChEBI" id="CHEBI:173112"/>
        <dbReference type="EC" id="2.7.7.7"/>
    </reaction>
</comment>
<keyword evidence="16" id="KW-1185">Reference proteome</keyword>
<dbReference type="Proteomes" id="UP000740883">
    <property type="component" value="Unassembled WGS sequence"/>
</dbReference>
<organism evidence="15 16">
    <name type="scientific">Nosema granulosis</name>
    <dbReference type="NCBI Taxonomy" id="83296"/>
    <lineage>
        <taxon>Eukaryota</taxon>
        <taxon>Fungi</taxon>
        <taxon>Fungi incertae sedis</taxon>
        <taxon>Microsporidia</taxon>
        <taxon>Nosematidae</taxon>
        <taxon>Nosema</taxon>
    </lineage>
</organism>
<dbReference type="GO" id="GO:0003887">
    <property type="term" value="F:DNA-directed DNA polymerase activity"/>
    <property type="evidence" value="ECO:0007669"/>
    <property type="project" value="UniProtKB-KW"/>
</dbReference>
<evidence type="ECO:0000256" key="5">
    <source>
        <dbReference type="ARBA" id="ARBA00022759"/>
    </source>
</evidence>
<evidence type="ECO:0000313" key="16">
    <source>
        <dbReference type="Proteomes" id="UP000740883"/>
    </source>
</evidence>
<evidence type="ECO:0000256" key="8">
    <source>
        <dbReference type="ARBA" id="ARBA00022908"/>
    </source>
</evidence>
<protein>
    <recommendedName>
        <fullName evidence="14">Integrase catalytic domain-containing protein</fullName>
    </recommendedName>
</protein>
<dbReference type="PANTHER" id="PTHR42648">
    <property type="entry name" value="TRANSPOSASE, PUTATIVE-RELATED"/>
    <property type="match status" value="1"/>
</dbReference>
<evidence type="ECO:0000256" key="1">
    <source>
        <dbReference type="ARBA" id="ARBA00022578"/>
    </source>
</evidence>
<evidence type="ECO:0000313" key="15">
    <source>
        <dbReference type="EMBL" id="KAF9758198.1"/>
    </source>
</evidence>
<gene>
    <name evidence="15" type="ORF">NGRA_3251</name>
</gene>
<evidence type="ECO:0000256" key="6">
    <source>
        <dbReference type="ARBA" id="ARBA00022801"/>
    </source>
</evidence>
<accession>A0A9P6KXV1</accession>
<dbReference type="OrthoDB" id="2186513at2759"/>
<reference evidence="15 16" key="1">
    <citation type="journal article" date="2020" name="Genome Biol. Evol.">
        <title>Comparative genomics of strictly vertically transmitted, feminizing microsporidia endosymbionts of amphipod crustaceans.</title>
        <authorList>
            <person name="Cormier A."/>
            <person name="Chebbi M.A."/>
            <person name="Giraud I."/>
            <person name="Wattier R."/>
            <person name="Teixeira M."/>
            <person name="Gilbert C."/>
            <person name="Rigaud T."/>
            <person name="Cordaux R."/>
        </authorList>
    </citation>
    <scope>NUCLEOTIDE SEQUENCE [LARGE SCALE GENOMIC DNA]</scope>
    <source>
        <strain evidence="15 16">Ou3-Ou53</strain>
    </source>
</reference>
<dbReference type="EMBL" id="SBJO01000720">
    <property type="protein sequence ID" value="KAF9758198.1"/>
    <property type="molecule type" value="Genomic_DNA"/>
</dbReference>
<keyword evidence="8" id="KW-0229">DNA integration</keyword>
<sequence>MKPTYFKRDKNIKIAENKQFRRICTDIYGPFPMSDYKTNSLRETGYILTVTDIFTRFTKLYFSERIDAGFVKKSIKIWFSKYGKPKSLISDNERQYINQIFKKYLHENDIDHILIPEYTPSSKDILERRIKPYRSS</sequence>
<dbReference type="PANTHER" id="PTHR42648:SF11">
    <property type="entry name" value="TRANSPOSON TY4-P GAG-POL POLYPROTEIN"/>
    <property type="match status" value="1"/>
</dbReference>
<dbReference type="GO" id="GO:0015074">
    <property type="term" value="P:DNA integration"/>
    <property type="evidence" value="ECO:0007669"/>
    <property type="project" value="UniProtKB-KW"/>
</dbReference>
<dbReference type="AlphaFoldDB" id="A0A9P6KXV1"/>
<evidence type="ECO:0000256" key="13">
    <source>
        <dbReference type="ARBA" id="ARBA00049244"/>
    </source>
</evidence>
<keyword evidence="10" id="KW-0808">Transferase</keyword>
<evidence type="ECO:0000256" key="4">
    <source>
        <dbReference type="ARBA" id="ARBA00022723"/>
    </source>
</evidence>
<dbReference type="GO" id="GO:0004519">
    <property type="term" value="F:endonuclease activity"/>
    <property type="evidence" value="ECO:0007669"/>
    <property type="project" value="UniProtKB-KW"/>
</dbReference>
<dbReference type="SUPFAM" id="SSF53098">
    <property type="entry name" value="Ribonuclease H-like"/>
    <property type="match status" value="1"/>
</dbReference>
<dbReference type="InterPro" id="IPR036397">
    <property type="entry name" value="RNaseH_sf"/>
</dbReference>
<evidence type="ECO:0000256" key="10">
    <source>
        <dbReference type="ARBA" id="ARBA00022932"/>
    </source>
</evidence>
<dbReference type="InterPro" id="IPR001584">
    <property type="entry name" value="Integrase_cat-core"/>
</dbReference>
<keyword evidence="9" id="KW-0695">RNA-directed DNA polymerase</keyword>
<feature type="domain" description="Integrase catalytic" evidence="14">
    <location>
        <begin position="14"/>
        <end position="136"/>
    </location>
</feature>
<keyword evidence="5" id="KW-0255">Endonuclease</keyword>
<dbReference type="GO" id="GO:0005634">
    <property type="term" value="C:nucleus"/>
    <property type="evidence" value="ECO:0007669"/>
    <property type="project" value="UniProtKB-ARBA"/>
</dbReference>
<dbReference type="Pfam" id="PF00665">
    <property type="entry name" value="rve"/>
    <property type="match status" value="1"/>
</dbReference>